<feature type="compositionally biased region" description="Basic and acidic residues" evidence="1">
    <location>
        <begin position="1"/>
        <end position="15"/>
    </location>
</feature>
<dbReference type="Proteomes" id="UP000279446">
    <property type="component" value="Unassembled WGS sequence"/>
</dbReference>
<name>A0A433Y709_9BACL</name>
<feature type="region of interest" description="Disordered" evidence="1">
    <location>
        <begin position="1"/>
        <end position="42"/>
    </location>
</feature>
<organism evidence="3 4">
    <name type="scientific">Paenibacillus anaericanus</name>
    <dbReference type="NCBI Taxonomy" id="170367"/>
    <lineage>
        <taxon>Bacteria</taxon>
        <taxon>Bacillati</taxon>
        <taxon>Bacillota</taxon>
        <taxon>Bacilli</taxon>
        <taxon>Bacillales</taxon>
        <taxon>Paenibacillaceae</taxon>
        <taxon>Paenibacillus</taxon>
    </lineage>
</organism>
<dbReference type="AlphaFoldDB" id="A0A433Y709"/>
<protein>
    <submittedName>
        <fullName evidence="3">Uncharacterized protein</fullName>
    </submittedName>
</protein>
<gene>
    <name evidence="3" type="ORF">EJP82_16335</name>
</gene>
<sequence>MDKQQQDIFKRDETSAKTQNMDFNTPPSFEGGDPGGEESRNPLDRRMKIFGAICMFAIIVPLMISGRSTVYDSSVSAQNVLSSKVSAAVKAGVVLLPADEKMGAQDYTVKHQSTAEQTKIWVWDYAAEDGDYVQVLVNGVPFTDSFMIKHKPKTFVVPAIGDIQIKGIRDGGGGITYAIRYEVNGKSYFNGTPEGEFNTYTLVR</sequence>
<keyword evidence="2" id="KW-0472">Membrane</keyword>
<dbReference type="EMBL" id="RZNY01000013">
    <property type="protein sequence ID" value="RUT45246.1"/>
    <property type="molecule type" value="Genomic_DNA"/>
</dbReference>
<keyword evidence="2" id="KW-0812">Transmembrane</keyword>
<comment type="caution">
    <text evidence="3">The sequence shown here is derived from an EMBL/GenBank/DDBJ whole genome shotgun (WGS) entry which is preliminary data.</text>
</comment>
<keyword evidence="2" id="KW-1133">Transmembrane helix</keyword>
<dbReference type="OrthoDB" id="6556312at2"/>
<evidence type="ECO:0000313" key="4">
    <source>
        <dbReference type="Proteomes" id="UP000279446"/>
    </source>
</evidence>
<evidence type="ECO:0000313" key="3">
    <source>
        <dbReference type="EMBL" id="RUT45246.1"/>
    </source>
</evidence>
<feature type="transmembrane region" description="Helical" evidence="2">
    <location>
        <begin position="49"/>
        <end position="66"/>
    </location>
</feature>
<proteinExistence type="predicted"/>
<evidence type="ECO:0000256" key="2">
    <source>
        <dbReference type="SAM" id="Phobius"/>
    </source>
</evidence>
<accession>A0A433Y709</accession>
<feature type="compositionally biased region" description="Polar residues" evidence="1">
    <location>
        <begin position="16"/>
        <end position="27"/>
    </location>
</feature>
<reference evidence="3 4" key="1">
    <citation type="submission" date="2018-12" db="EMBL/GenBank/DDBJ databases">
        <authorList>
            <person name="Sun L."/>
            <person name="Chen Z."/>
        </authorList>
    </citation>
    <scope>NUCLEOTIDE SEQUENCE [LARGE SCALE GENOMIC DNA]</scope>
    <source>
        <strain evidence="3 4">DSM 15890</strain>
    </source>
</reference>
<evidence type="ECO:0000256" key="1">
    <source>
        <dbReference type="SAM" id="MobiDB-lite"/>
    </source>
</evidence>
<dbReference type="RefSeq" id="WP_127193138.1">
    <property type="nucleotide sequence ID" value="NZ_RZNY01000013.1"/>
</dbReference>
<keyword evidence="4" id="KW-1185">Reference proteome</keyword>